<dbReference type="SUPFAM" id="SSF103481">
    <property type="entry name" value="Multidrug resistance efflux transporter EmrE"/>
    <property type="match status" value="1"/>
</dbReference>
<sequence>MFMHYFALALVLAAGLGYHMVSRGVPDGGNRFIGVGMAYVVGFIICIICFLFTKQGSLAQEWQAISWHYFLIGIMVPGVEVGFIAMYHSGWQVSKAALTADVLVTSLLVLIGMLVFGEHLSLINLAGVLCCFAGVILLER</sequence>
<keyword evidence="2" id="KW-0812">Transmembrane</keyword>
<evidence type="ECO:0000313" key="5">
    <source>
        <dbReference type="Proteomes" id="UP000199689"/>
    </source>
</evidence>
<gene>
    <name evidence="4" type="ORF">SAMN02910343_00210</name>
</gene>
<keyword evidence="5" id="KW-1185">Reference proteome</keyword>
<keyword evidence="2" id="KW-0472">Membrane</keyword>
<evidence type="ECO:0000259" key="3">
    <source>
        <dbReference type="Pfam" id="PF00892"/>
    </source>
</evidence>
<dbReference type="STRING" id="209880.SAMN02910343_00210"/>
<dbReference type="GO" id="GO:0016020">
    <property type="term" value="C:membrane"/>
    <property type="evidence" value="ECO:0007669"/>
    <property type="project" value="InterPro"/>
</dbReference>
<feature type="domain" description="EamA" evidence="3">
    <location>
        <begin position="4"/>
        <end position="138"/>
    </location>
</feature>
<reference evidence="4 5" key="1">
    <citation type="submission" date="2016-10" db="EMBL/GenBank/DDBJ databases">
        <authorList>
            <person name="de Groot N.N."/>
        </authorList>
    </citation>
    <scope>NUCLEOTIDE SEQUENCE [LARGE SCALE GENOMIC DNA]</scope>
    <source>
        <strain evidence="4 5">DSM 15230</strain>
    </source>
</reference>
<dbReference type="RefSeq" id="WP_091362900.1">
    <property type="nucleotide sequence ID" value="NZ_FMXA01000003.1"/>
</dbReference>
<name>A0A1G5UYS3_9FIRM</name>
<dbReference type="Proteomes" id="UP000199689">
    <property type="component" value="Unassembled WGS sequence"/>
</dbReference>
<protein>
    <recommendedName>
        <fullName evidence="3">EamA domain-containing protein</fullName>
    </recommendedName>
</protein>
<evidence type="ECO:0000256" key="2">
    <source>
        <dbReference type="SAM" id="Phobius"/>
    </source>
</evidence>
<feature type="transmembrane region" description="Helical" evidence="2">
    <location>
        <begin position="107"/>
        <end position="138"/>
    </location>
</feature>
<evidence type="ECO:0000256" key="1">
    <source>
        <dbReference type="ARBA" id="ARBA00007362"/>
    </source>
</evidence>
<dbReference type="Pfam" id="PF00892">
    <property type="entry name" value="EamA"/>
    <property type="match status" value="1"/>
</dbReference>
<evidence type="ECO:0000313" key="4">
    <source>
        <dbReference type="EMBL" id="SDA38167.1"/>
    </source>
</evidence>
<dbReference type="InterPro" id="IPR037185">
    <property type="entry name" value="EmrE-like"/>
</dbReference>
<proteinExistence type="inferred from homology"/>
<dbReference type="AlphaFoldDB" id="A0A1G5UYS3"/>
<feature type="transmembrane region" description="Helical" evidence="2">
    <location>
        <begin position="32"/>
        <end position="53"/>
    </location>
</feature>
<dbReference type="OrthoDB" id="2294582at2"/>
<organism evidence="4 5">
    <name type="scientific">Allisonella histaminiformans</name>
    <dbReference type="NCBI Taxonomy" id="209880"/>
    <lineage>
        <taxon>Bacteria</taxon>
        <taxon>Bacillati</taxon>
        <taxon>Bacillota</taxon>
        <taxon>Negativicutes</taxon>
        <taxon>Veillonellales</taxon>
        <taxon>Veillonellaceae</taxon>
        <taxon>Allisonella</taxon>
    </lineage>
</organism>
<comment type="similarity">
    <text evidence="1">Belongs to the EamA transporter family.</text>
</comment>
<feature type="transmembrane region" description="Helical" evidence="2">
    <location>
        <begin position="65"/>
        <end position="87"/>
    </location>
</feature>
<dbReference type="InterPro" id="IPR000620">
    <property type="entry name" value="EamA_dom"/>
</dbReference>
<keyword evidence="2" id="KW-1133">Transmembrane helix</keyword>
<accession>A0A1G5UYS3</accession>
<dbReference type="GeneID" id="87755260"/>
<dbReference type="EMBL" id="FMXA01000003">
    <property type="protein sequence ID" value="SDA38167.1"/>
    <property type="molecule type" value="Genomic_DNA"/>
</dbReference>
<dbReference type="Gene3D" id="1.10.3730.20">
    <property type="match status" value="1"/>
</dbReference>